<dbReference type="GO" id="GO:0005765">
    <property type="term" value="C:lysosomal membrane"/>
    <property type="evidence" value="ECO:0007669"/>
    <property type="project" value="UniProtKB-SubCell"/>
</dbReference>
<dbReference type="GO" id="GO:0022857">
    <property type="term" value="F:transmembrane transporter activity"/>
    <property type="evidence" value="ECO:0007669"/>
    <property type="project" value="InterPro"/>
</dbReference>
<comment type="subunit">
    <text evidence="24">Homodimer. Interacts with lysosomal protein GLMP (via lumenal domain); the interaction starts while both proteins are still in the endoplasmic reticulum and is required for stabilization of MFSD1 in lysosomes but has no direct effect on its targeting to lysosomes or transporter activity.</text>
</comment>
<evidence type="ECO:0000256" key="14">
    <source>
        <dbReference type="ARBA" id="ARBA00044898"/>
    </source>
</evidence>
<comment type="catalytic activity">
    <reaction evidence="20">
        <text>L-lysyl-glycine(out) = L-lysyl-glycine(in)</text>
        <dbReference type="Rhea" id="RHEA:79407"/>
        <dbReference type="ChEBI" id="CHEBI:191202"/>
    </reaction>
</comment>
<evidence type="ECO:0000256" key="8">
    <source>
        <dbReference type="ARBA" id="ARBA00044876"/>
    </source>
</evidence>
<dbReference type="InterPro" id="IPR000849">
    <property type="entry name" value="Sugar_P_transporter"/>
</dbReference>
<evidence type="ECO:0000256" key="6">
    <source>
        <dbReference type="ARBA" id="ARBA00023136"/>
    </source>
</evidence>
<feature type="transmembrane region" description="Helical" evidence="25">
    <location>
        <begin position="170"/>
        <end position="192"/>
    </location>
</feature>
<evidence type="ECO:0000256" key="17">
    <source>
        <dbReference type="ARBA" id="ARBA00044903"/>
    </source>
</evidence>
<evidence type="ECO:0000256" key="12">
    <source>
        <dbReference type="ARBA" id="ARBA00044891"/>
    </source>
</evidence>
<comment type="catalytic activity">
    <reaction evidence="18">
        <text>L-histidyl-L-alpha-amino acid(out) = L-histidyl-L-alpha-amino acid(in)</text>
        <dbReference type="Rhea" id="RHEA:79379"/>
        <dbReference type="ChEBI" id="CHEBI:229964"/>
    </reaction>
</comment>
<dbReference type="AlphaFoldDB" id="R9T667"/>
<evidence type="ECO:0000256" key="10">
    <source>
        <dbReference type="ARBA" id="ARBA00044881"/>
    </source>
</evidence>
<evidence type="ECO:0000256" key="1">
    <source>
        <dbReference type="ARBA" id="ARBA00004155"/>
    </source>
</evidence>
<evidence type="ECO:0000313" key="27">
    <source>
        <dbReference type="EMBL" id="AGN26089.1"/>
    </source>
</evidence>
<evidence type="ECO:0000256" key="9">
    <source>
        <dbReference type="ARBA" id="ARBA00044878"/>
    </source>
</evidence>
<accession>R9T667</accession>
<comment type="catalytic activity">
    <reaction evidence="13">
        <text>L-alpha-aminoacyl-L-lysine(out) = L-alpha-aminoacyl-L-lysine(in)</text>
        <dbReference type="Rhea" id="RHEA:79383"/>
        <dbReference type="ChEBI" id="CHEBI:229966"/>
    </reaction>
</comment>
<name>R9T667_METII</name>
<dbReference type="GeneID" id="41323144"/>
<evidence type="ECO:0000256" key="16">
    <source>
        <dbReference type="ARBA" id="ARBA00044900"/>
    </source>
</evidence>
<comment type="catalytic activity">
    <reaction evidence="16">
        <text>L-lysyl-L-lysine(out) = L-lysyl-L-lysine(in)</text>
        <dbReference type="Rhea" id="RHEA:79403"/>
        <dbReference type="ChEBI" id="CHEBI:229956"/>
    </reaction>
</comment>
<dbReference type="InterPro" id="IPR020846">
    <property type="entry name" value="MFS_dom"/>
</dbReference>
<dbReference type="InterPro" id="IPR011701">
    <property type="entry name" value="MFS"/>
</dbReference>
<evidence type="ECO:0000313" key="28">
    <source>
        <dbReference type="Proteomes" id="UP000014070"/>
    </source>
</evidence>
<feature type="transmembrane region" description="Helical" evidence="25">
    <location>
        <begin position="277"/>
        <end position="297"/>
    </location>
</feature>
<sequence length="428" mass="47165">MTVNPELKAKMMKYRWAIFIVLAVAYFFVYFHRVSTTAMAPDIEEAFGIGAAATGLLASAYFYAYTAMQLPSGIFTDKWGPKRSATVFIIITAIGSLVCGLSTSYEMLIAGRVIIGVGVAVIYIPIMRVLALWFRKDEFASLSGILLMVGNVGAIAAATPLVLMTEALGWQNVFIILAVITFIIGLMCWVIVKDHPKDKGFPSIEEIESEETGKPIEESTSEKIPMVQSLKLTFGSGRKFWTLAIWFFFMYGSIMVYQGLQAGAYYTNVYDWDKGTWGILLTLVGVGMIIGCPLAGFISDKILHSRKKVLVLGTLVYTIIWAVIWLMSGKLDSLVAQGIINFCFGFFGGFFVVSYAQVKELYPVSIVGVSTAALNLFPFLGGAILQSISGYIVADKTPEQFQTLWMIMFICMVVATICAFLSMEKQKT</sequence>
<dbReference type="InterPro" id="IPR052187">
    <property type="entry name" value="MFSD1"/>
</dbReference>
<feature type="transmembrane region" description="Helical" evidence="25">
    <location>
        <begin position="109"/>
        <end position="133"/>
    </location>
</feature>
<feature type="transmembrane region" description="Helical" evidence="25">
    <location>
        <begin position="361"/>
        <end position="384"/>
    </location>
</feature>
<organism evidence="27 28">
    <name type="scientific">Methanomassiliicoccus intestinalis (strain Issoire-Mx1)</name>
    <dbReference type="NCBI Taxonomy" id="1295009"/>
    <lineage>
        <taxon>Archaea</taxon>
        <taxon>Methanobacteriati</taxon>
        <taxon>Thermoplasmatota</taxon>
        <taxon>Thermoplasmata</taxon>
        <taxon>Methanomassiliicoccales</taxon>
        <taxon>Methanomassiliicoccaceae</taxon>
        <taxon>Methanomassiliicoccus</taxon>
    </lineage>
</organism>
<feature type="transmembrane region" description="Helical" evidence="25">
    <location>
        <begin position="85"/>
        <end position="103"/>
    </location>
</feature>
<keyword evidence="5 25" id="KW-1133">Transmembrane helix</keyword>
<feature type="transmembrane region" description="Helical" evidence="25">
    <location>
        <begin position="334"/>
        <end position="354"/>
    </location>
</feature>
<comment type="catalytic activity">
    <reaction evidence="10">
        <text>L-alpha-aminoacyl-L-arginine(out) = L-alpha-aminoacyl-L-arginine(in)</text>
        <dbReference type="Rhea" id="RHEA:79367"/>
        <dbReference type="ChEBI" id="CHEBI:229968"/>
    </reaction>
</comment>
<evidence type="ECO:0000256" key="4">
    <source>
        <dbReference type="ARBA" id="ARBA00022692"/>
    </source>
</evidence>
<evidence type="ECO:0000256" key="21">
    <source>
        <dbReference type="ARBA" id="ARBA00044985"/>
    </source>
</evidence>
<feature type="transmembrane region" description="Helical" evidence="25">
    <location>
        <begin position="309"/>
        <end position="328"/>
    </location>
</feature>
<dbReference type="Proteomes" id="UP000014070">
    <property type="component" value="Chromosome"/>
</dbReference>
<dbReference type="HOGENOM" id="CLU_001265_62_0_2"/>
<feature type="domain" description="Major facilitator superfamily (MFS) profile" evidence="26">
    <location>
        <begin position="18"/>
        <end position="427"/>
    </location>
</feature>
<evidence type="ECO:0000256" key="19">
    <source>
        <dbReference type="ARBA" id="ARBA00044919"/>
    </source>
</evidence>
<dbReference type="PROSITE" id="PS50850">
    <property type="entry name" value="MFS"/>
    <property type="match status" value="1"/>
</dbReference>
<dbReference type="PIRSF" id="PIRSF002808">
    <property type="entry name" value="Hexose_phosphate_transp"/>
    <property type="match status" value="1"/>
</dbReference>
<evidence type="ECO:0000256" key="25">
    <source>
        <dbReference type="SAM" id="Phobius"/>
    </source>
</evidence>
<comment type="catalytic activity">
    <reaction evidence="11">
        <text>L-alpha-aminoacyl-L-histidine(out) = L-alpha-aminoacyl-L-histidine(in)</text>
        <dbReference type="Rhea" id="RHEA:79375"/>
        <dbReference type="ChEBI" id="CHEBI:229967"/>
    </reaction>
</comment>
<comment type="subcellular location">
    <subcellularLocation>
        <location evidence="1">Lysosome membrane</location>
        <topology evidence="1">Multi-pass membrane protein</topology>
    </subcellularLocation>
</comment>
<dbReference type="KEGG" id="mer:MMINT_07230"/>
<keyword evidence="6 25" id="KW-0472">Membrane</keyword>
<keyword evidence="27" id="KW-0762">Sugar transport</keyword>
<feature type="transmembrane region" description="Helical" evidence="25">
    <location>
        <begin position="46"/>
        <end position="64"/>
    </location>
</feature>
<comment type="catalytic activity">
    <reaction evidence="19">
        <text>L-alanyl-L-lysine(out) = L-alanyl-L-lysine(in)</text>
        <dbReference type="Rhea" id="RHEA:79415"/>
        <dbReference type="ChEBI" id="CHEBI:192470"/>
    </reaction>
</comment>
<dbReference type="EMBL" id="CP005934">
    <property type="protein sequence ID" value="AGN26089.1"/>
    <property type="molecule type" value="Genomic_DNA"/>
</dbReference>
<evidence type="ECO:0000256" key="5">
    <source>
        <dbReference type="ARBA" id="ARBA00022989"/>
    </source>
</evidence>
<dbReference type="PANTHER" id="PTHR23512">
    <property type="entry name" value="MAJOR FACILITATOR SUPERFAMILY DOMAIN-CONTAINING PROTEIN 1"/>
    <property type="match status" value="1"/>
</dbReference>
<evidence type="ECO:0000256" key="2">
    <source>
        <dbReference type="ARBA" id="ARBA00008335"/>
    </source>
</evidence>
<keyword evidence="28" id="KW-1185">Reference proteome</keyword>
<evidence type="ECO:0000256" key="3">
    <source>
        <dbReference type="ARBA" id="ARBA00022448"/>
    </source>
</evidence>
<dbReference type="Pfam" id="PF07690">
    <property type="entry name" value="MFS_1"/>
    <property type="match status" value="1"/>
</dbReference>
<evidence type="ECO:0000256" key="11">
    <source>
        <dbReference type="ARBA" id="ARBA00044884"/>
    </source>
</evidence>
<evidence type="ECO:0000256" key="15">
    <source>
        <dbReference type="ARBA" id="ARBA00044899"/>
    </source>
</evidence>
<reference evidence="27 28" key="1">
    <citation type="journal article" date="2013" name="Genome Announc.">
        <title>Genome sequence of 'Candidatus Methanomassiliicoccus intestinalis' Issoire-Mx1, a third thermoplasmatales-related methanogenic archaeon from human feces.</title>
        <authorList>
            <person name="Borrel G."/>
            <person name="Harris H.M."/>
            <person name="Parisot N."/>
            <person name="Gaci N."/>
            <person name="Tottey W."/>
            <person name="Mihajlovski A."/>
            <person name="Deane J."/>
            <person name="Gribaldo S."/>
            <person name="Bardot O."/>
            <person name="Peyretaillade E."/>
            <person name="Peyret P."/>
            <person name="O'Toole P.W."/>
            <person name="Brugere J.F."/>
        </authorList>
    </citation>
    <scope>NUCLEOTIDE SEQUENCE [LARGE SCALE GENOMIC DNA]</scope>
    <source>
        <strain evidence="27 28">Issoire-Mx1</strain>
    </source>
</reference>
<gene>
    <name evidence="27" type="ORF">MMINT_07230</name>
</gene>
<evidence type="ECO:0000256" key="22">
    <source>
        <dbReference type="ARBA" id="ARBA00045018"/>
    </source>
</evidence>
<feature type="transmembrane region" description="Helical" evidence="25">
    <location>
        <begin position="16"/>
        <end position="34"/>
    </location>
</feature>
<comment type="catalytic activity">
    <reaction evidence="9">
        <text>L-histidyl-glycine(out) = L-histidyl-glycine(in)</text>
        <dbReference type="Rhea" id="RHEA:79395"/>
        <dbReference type="ChEBI" id="CHEBI:229957"/>
    </reaction>
</comment>
<keyword evidence="4 25" id="KW-0812">Transmembrane</keyword>
<comment type="catalytic activity">
    <reaction evidence="17">
        <text>L-arginyl-glycine(out) = L-arginyl-glycine(in)</text>
        <dbReference type="Rhea" id="RHEA:79391"/>
        <dbReference type="ChEBI" id="CHEBI:229955"/>
    </reaction>
</comment>
<comment type="similarity">
    <text evidence="2">Belongs to the major facilitator superfamily.</text>
</comment>
<evidence type="ECO:0000256" key="13">
    <source>
        <dbReference type="ARBA" id="ARBA00044893"/>
    </source>
</evidence>
<dbReference type="InParanoid" id="R9T667"/>
<evidence type="ECO:0000259" key="26">
    <source>
        <dbReference type="PROSITE" id="PS50850"/>
    </source>
</evidence>
<feature type="transmembrane region" description="Helical" evidence="25">
    <location>
        <begin position="404"/>
        <end position="423"/>
    </location>
</feature>
<comment type="function">
    <text evidence="23">Lysosomal dipeptide uniporter that selectively exports lysine, arginine or histidine-containing dipeptides with a net positive charge from the lysosome lumen into the cytosol. Could play a role in a specific type of protein O-glycosylation indirectly regulating macrophages migration and tissue invasion. Also essential for liver homeostasis.</text>
</comment>
<comment type="catalytic activity">
    <reaction evidence="8">
        <text>L-lysyl-L-alanine(out) = L-lysyl-L-alanine(in)</text>
        <dbReference type="Rhea" id="RHEA:79399"/>
        <dbReference type="ChEBI" id="CHEBI:229954"/>
    </reaction>
</comment>
<dbReference type="PANTHER" id="PTHR23512:SF3">
    <property type="entry name" value="MAJOR FACILITATOR SUPERFAMILY DOMAIN-CONTAINING PROTEIN 1"/>
    <property type="match status" value="1"/>
</dbReference>
<comment type="catalytic activity">
    <reaction evidence="14">
        <text>L-aspartyl-L-lysine(out) = L-aspartyl-L-lysine(in)</text>
        <dbReference type="Rhea" id="RHEA:79411"/>
        <dbReference type="ChEBI" id="CHEBI:229953"/>
    </reaction>
</comment>
<evidence type="ECO:0000256" key="7">
    <source>
        <dbReference type="ARBA" id="ARBA00023228"/>
    </source>
</evidence>
<dbReference type="RefSeq" id="WP_020448614.1">
    <property type="nucleotide sequence ID" value="NC_021353.1"/>
</dbReference>
<protein>
    <recommendedName>
        <fullName evidence="21">Lysosomal dipeptide transporter MFSD1</fullName>
    </recommendedName>
    <alternativeName>
        <fullName evidence="22">Major facilitator superfamily domain-containing protein 1</fullName>
    </alternativeName>
</protein>
<evidence type="ECO:0000256" key="20">
    <source>
        <dbReference type="ARBA" id="ARBA00044924"/>
    </source>
</evidence>
<feature type="transmembrane region" description="Helical" evidence="25">
    <location>
        <begin position="240"/>
        <end position="257"/>
    </location>
</feature>
<feature type="transmembrane region" description="Helical" evidence="25">
    <location>
        <begin position="145"/>
        <end position="164"/>
    </location>
</feature>
<comment type="catalytic activity">
    <reaction evidence="15">
        <text>L-arginyl-L-alpha-amino acid(out) = L-arginyl-L-alpha-amino acid(in)</text>
        <dbReference type="Rhea" id="RHEA:79371"/>
        <dbReference type="ChEBI" id="CHEBI:84315"/>
    </reaction>
</comment>
<dbReference type="InterPro" id="IPR036259">
    <property type="entry name" value="MFS_trans_sf"/>
</dbReference>
<keyword evidence="7" id="KW-0458">Lysosome</keyword>
<proteinExistence type="inferred from homology"/>
<evidence type="ECO:0000256" key="18">
    <source>
        <dbReference type="ARBA" id="ARBA00044912"/>
    </source>
</evidence>
<evidence type="ECO:0000256" key="23">
    <source>
        <dbReference type="ARBA" id="ARBA00045709"/>
    </source>
</evidence>
<comment type="catalytic activity">
    <reaction evidence="12">
        <text>L-lysyl-L-alpha-amino acid(out) = L-lysyl-L-alpha-amino acid(in)</text>
        <dbReference type="Rhea" id="RHEA:79387"/>
        <dbReference type="ChEBI" id="CHEBI:229965"/>
    </reaction>
</comment>
<evidence type="ECO:0000256" key="24">
    <source>
        <dbReference type="ARBA" id="ARBA00046376"/>
    </source>
</evidence>
<dbReference type="Gene3D" id="1.20.1250.20">
    <property type="entry name" value="MFS general substrate transporter like domains"/>
    <property type="match status" value="2"/>
</dbReference>
<dbReference type="SUPFAM" id="SSF103473">
    <property type="entry name" value="MFS general substrate transporter"/>
    <property type="match status" value="1"/>
</dbReference>
<keyword evidence="3" id="KW-0813">Transport</keyword>